<organism evidence="9 10">
    <name type="scientific">Roseateles agri</name>
    <dbReference type="NCBI Taxonomy" id="3098619"/>
    <lineage>
        <taxon>Bacteria</taxon>
        <taxon>Pseudomonadati</taxon>
        <taxon>Pseudomonadota</taxon>
        <taxon>Betaproteobacteria</taxon>
        <taxon>Burkholderiales</taxon>
        <taxon>Sphaerotilaceae</taxon>
        <taxon>Roseateles</taxon>
    </lineage>
</organism>
<keyword evidence="7" id="KW-0963">Cytoplasm</keyword>
<feature type="domain" description="Aminoacyl-transfer RNA synthetases class-II family profile" evidence="8">
    <location>
        <begin position="139"/>
        <end position="561"/>
    </location>
</feature>
<dbReference type="Gene3D" id="3.30.1360.30">
    <property type="entry name" value="GAD-like domain"/>
    <property type="match status" value="1"/>
</dbReference>
<dbReference type="Pfam" id="PF00152">
    <property type="entry name" value="tRNA-synt_2"/>
    <property type="match status" value="1"/>
</dbReference>
<accession>A0ABU5DEX9</accession>
<protein>
    <recommendedName>
        <fullName evidence="7">Aspartate--tRNA(Asp/Asn) ligase</fullName>
        <ecNumber evidence="7">6.1.1.23</ecNumber>
    </recommendedName>
    <alternativeName>
        <fullName evidence="7">Aspartyl-tRNA synthetase</fullName>
        <shortName evidence="7">AspRS</shortName>
    </alternativeName>
    <alternativeName>
        <fullName evidence="7">Non-discriminating aspartyl-tRNA synthetase</fullName>
        <shortName evidence="7">ND-AspRS</shortName>
    </alternativeName>
</protein>
<feature type="binding site" evidence="7">
    <location>
        <position position="454"/>
    </location>
    <ligand>
        <name>L-aspartate</name>
        <dbReference type="ChEBI" id="CHEBI:29991"/>
    </ligand>
</feature>
<dbReference type="GO" id="GO:0004815">
    <property type="term" value="F:aspartate-tRNA ligase activity"/>
    <property type="evidence" value="ECO:0007669"/>
    <property type="project" value="UniProtKB-EC"/>
</dbReference>
<dbReference type="InterPro" id="IPR004365">
    <property type="entry name" value="NA-bd_OB_tRNA"/>
</dbReference>
<evidence type="ECO:0000256" key="6">
    <source>
        <dbReference type="ARBA" id="ARBA00023146"/>
    </source>
</evidence>
<feature type="binding site" evidence="7">
    <location>
        <position position="227"/>
    </location>
    <ligand>
        <name>ATP</name>
        <dbReference type="ChEBI" id="CHEBI:30616"/>
    </ligand>
</feature>
<keyword evidence="6 7" id="KW-0030">Aminoacyl-tRNA synthetase</keyword>
<comment type="function">
    <text evidence="7">Aspartyl-tRNA synthetase with relaxed tRNA specificity since it is able to aspartylate not only its cognate tRNA(Asp) but also tRNA(Asn). Reaction proceeds in two steps: L-aspartate is first activated by ATP to form Asp-AMP and then transferred to the acceptor end of tRNA(Asp/Asn).</text>
</comment>
<name>A0ABU5DEX9_9BURK</name>
<dbReference type="InterPro" id="IPR045864">
    <property type="entry name" value="aa-tRNA-synth_II/BPL/LPL"/>
</dbReference>
<evidence type="ECO:0000313" key="10">
    <source>
        <dbReference type="Proteomes" id="UP001285263"/>
    </source>
</evidence>
<dbReference type="InterPro" id="IPR047089">
    <property type="entry name" value="Asp-tRNA-ligase_1_N"/>
</dbReference>
<dbReference type="HAMAP" id="MF_00044">
    <property type="entry name" value="Asp_tRNA_synth_type1"/>
    <property type="match status" value="1"/>
</dbReference>
<evidence type="ECO:0000256" key="3">
    <source>
        <dbReference type="ARBA" id="ARBA00022741"/>
    </source>
</evidence>
<dbReference type="EC" id="6.1.1.23" evidence="7"/>
<dbReference type="SUPFAM" id="SSF55261">
    <property type="entry name" value="GAD domain-like"/>
    <property type="match status" value="1"/>
</dbReference>
<evidence type="ECO:0000256" key="7">
    <source>
        <dbReference type="HAMAP-Rule" id="MF_00044"/>
    </source>
</evidence>
<sequence>MRTCYAGQVSEKLLDQTVTLMGWAHRRRDHGGVIFIDLRDREGIVQVVCDPDRADMFKIASDVRNEFCLKIVGKVRARPAGTENANLVSGKIEVLCHEIEVLNPSVTPPFQLDDENLSETTRLTHRVLDLRRPYMQNNLMLRYRVAMEVRKYLDEHGFVDIETPMLGKSTPEGARDYLVPSRVHDGHFFALPQSPQLFKQLLMVAGFDRYYQITKCFRDEDLRADRQPEFTQIDIETSFLTEEEIRAMFEGMIRHVFMKALNVDLGEYPVMKYSEAMHRFGSDKPDLRVKLEFTELTDVMGDVDFKVFSTPATTKGGRVVALNVPGGASMSRGEIDAYTEFVKIYGAKGLAWIKVNEAGKGREGLQSPIVKNLHDAAIAEILKRTGAKDGDLIFFGADKAKVVNDAIGGLRLKVGHSEFGKSTGLFEDRWAPLWVVDFPMFEEDEENKRWAAVHHPFTAPKDGHEDLMTTSPGDCIAKAYDMVLNGWELGGGSVRIHRAEVQAKVFEALNISPEDQRLKFGFLLDALQYGAPPHGGLAFGLDRIVTMMTKADSIRDVIAFPKTQRAQDLLTGAPSYVDEKQLRELHIRLRNAGAGTAA</sequence>
<comment type="subunit">
    <text evidence="7">Homodimer.</text>
</comment>
<keyword evidence="4 7" id="KW-0067">ATP-binding</keyword>
<feature type="binding site" evidence="7">
    <location>
        <begin position="540"/>
        <end position="543"/>
    </location>
    <ligand>
        <name>ATP</name>
        <dbReference type="ChEBI" id="CHEBI:30616"/>
    </ligand>
</feature>
<comment type="caution">
    <text evidence="9">The sequence shown here is derived from an EMBL/GenBank/DDBJ whole genome shotgun (WGS) entry which is preliminary data.</text>
</comment>
<comment type="similarity">
    <text evidence="1 7">Belongs to the class-II aminoacyl-tRNA synthetase family. Type 1 subfamily.</text>
</comment>
<feature type="site" description="Important for tRNA non-discrimination" evidence="7">
    <location>
        <position position="81"/>
    </location>
</feature>
<dbReference type="CDD" id="cd00777">
    <property type="entry name" value="AspRS_core"/>
    <property type="match status" value="1"/>
</dbReference>
<feature type="binding site" evidence="7">
    <location>
        <position position="218"/>
    </location>
    <ligand>
        <name>L-aspartate</name>
        <dbReference type="ChEBI" id="CHEBI:29991"/>
    </ligand>
</feature>
<dbReference type="Gene3D" id="2.40.50.140">
    <property type="entry name" value="Nucleic acid-binding proteins"/>
    <property type="match status" value="1"/>
</dbReference>
<dbReference type="InterPro" id="IPR004115">
    <property type="entry name" value="GAD-like_sf"/>
</dbReference>
<dbReference type="InterPro" id="IPR002312">
    <property type="entry name" value="Asp/Asn-tRNA-synth_IIb"/>
</dbReference>
<gene>
    <name evidence="7 9" type="primary">aspS</name>
    <name evidence="9" type="ORF">SNE35_04930</name>
</gene>
<dbReference type="PANTHER" id="PTHR22594">
    <property type="entry name" value="ASPARTYL/LYSYL-TRNA SYNTHETASE"/>
    <property type="match status" value="1"/>
</dbReference>
<dbReference type="Gene3D" id="3.30.930.10">
    <property type="entry name" value="Bira Bifunctional Protein, Domain 2"/>
    <property type="match status" value="1"/>
</dbReference>
<feature type="region of interest" description="Aspartate" evidence="7">
    <location>
        <begin position="196"/>
        <end position="199"/>
    </location>
</feature>
<dbReference type="Proteomes" id="UP001285263">
    <property type="component" value="Unassembled WGS sequence"/>
</dbReference>
<keyword evidence="10" id="KW-1185">Reference proteome</keyword>
<dbReference type="Pfam" id="PF01336">
    <property type="entry name" value="tRNA_anti-codon"/>
    <property type="match status" value="1"/>
</dbReference>
<dbReference type="NCBIfam" id="TIGR00459">
    <property type="entry name" value="aspS_bact"/>
    <property type="match status" value="1"/>
</dbReference>
<feature type="binding site" evidence="7">
    <location>
        <position position="172"/>
    </location>
    <ligand>
        <name>L-aspartate</name>
        <dbReference type="ChEBI" id="CHEBI:29991"/>
    </ligand>
</feature>
<dbReference type="RefSeq" id="WP_320421749.1">
    <property type="nucleotide sequence ID" value="NZ_JAXCLA010000002.1"/>
</dbReference>
<dbReference type="EMBL" id="JAXCLA010000002">
    <property type="protein sequence ID" value="MDY0743834.1"/>
    <property type="molecule type" value="Genomic_DNA"/>
</dbReference>
<proteinExistence type="inferred from homology"/>
<dbReference type="InterPro" id="IPR012340">
    <property type="entry name" value="NA-bd_OB-fold"/>
</dbReference>
<comment type="catalytic activity">
    <reaction evidence="7">
        <text>tRNA(Asx) + L-aspartate + ATP = L-aspartyl-tRNA(Asx) + AMP + diphosphate</text>
        <dbReference type="Rhea" id="RHEA:18349"/>
        <dbReference type="Rhea" id="RHEA-COMP:9710"/>
        <dbReference type="Rhea" id="RHEA-COMP:9711"/>
        <dbReference type="ChEBI" id="CHEBI:29991"/>
        <dbReference type="ChEBI" id="CHEBI:30616"/>
        <dbReference type="ChEBI" id="CHEBI:33019"/>
        <dbReference type="ChEBI" id="CHEBI:78442"/>
        <dbReference type="ChEBI" id="CHEBI:78516"/>
        <dbReference type="ChEBI" id="CHEBI:456215"/>
        <dbReference type="EC" id="6.1.1.23"/>
    </reaction>
</comment>
<dbReference type="InterPro" id="IPR006195">
    <property type="entry name" value="aa-tRNA-synth_II"/>
</dbReference>
<keyword evidence="2 7" id="KW-0436">Ligase</keyword>
<feature type="binding site" evidence="7">
    <location>
        <begin position="218"/>
        <end position="220"/>
    </location>
    <ligand>
        <name>ATP</name>
        <dbReference type="ChEBI" id="CHEBI:30616"/>
    </ligand>
</feature>
<reference evidence="9 10" key="1">
    <citation type="submission" date="2023-11" db="EMBL/GenBank/DDBJ databases">
        <title>Paucibacter sp. nov., isolated from fresh soil in Korea.</title>
        <authorList>
            <person name="Le N.T.T."/>
        </authorList>
    </citation>
    <scope>NUCLEOTIDE SEQUENCE [LARGE SCALE GENOMIC DNA]</scope>
    <source>
        <strain evidence="9 10">R3-3</strain>
    </source>
</reference>
<dbReference type="SUPFAM" id="SSF50249">
    <property type="entry name" value="Nucleic acid-binding proteins"/>
    <property type="match status" value="1"/>
</dbReference>
<dbReference type="InterPro" id="IPR029351">
    <property type="entry name" value="GAD_dom"/>
</dbReference>
<evidence type="ECO:0000256" key="2">
    <source>
        <dbReference type="ARBA" id="ARBA00022598"/>
    </source>
</evidence>
<keyword evidence="3 7" id="KW-0547">Nucleotide-binding</keyword>
<dbReference type="NCBIfam" id="NF001750">
    <property type="entry name" value="PRK00476.1"/>
    <property type="match status" value="1"/>
</dbReference>
<dbReference type="Pfam" id="PF02938">
    <property type="entry name" value="GAD"/>
    <property type="match status" value="1"/>
</dbReference>
<dbReference type="InterPro" id="IPR004364">
    <property type="entry name" value="Aa-tRNA-synt_II"/>
</dbReference>
<dbReference type="CDD" id="cd04317">
    <property type="entry name" value="EcAspRS_like_N"/>
    <property type="match status" value="1"/>
</dbReference>
<dbReference type="InterPro" id="IPR004524">
    <property type="entry name" value="Asp-tRNA-ligase_1"/>
</dbReference>
<dbReference type="PANTHER" id="PTHR22594:SF5">
    <property type="entry name" value="ASPARTATE--TRNA LIGASE, MITOCHONDRIAL"/>
    <property type="match status" value="1"/>
</dbReference>
<evidence type="ECO:0000256" key="5">
    <source>
        <dbReference type="ARBA" id="ARBA00022917"/>
    </source>
</evidence>
<feature type="binding site" evidence="7">
    <location>
        <position position="495"/>
    </location>
    <ligand>
        <name>L-aspartate</name>
        <dbReference type="ChEBI" id="CHEBI:29991"/>
    </ligand>
</feature>
<evidence type="ECO:0000259" key="8">
    <source>
        <dbReference type="PROSITE" id="PS50862"/>
    </source>
</evidence>
<dbReference type="PRINTS" id="PR01042">
    <property type="entry name" value="TRNASYNTHASP"/>
</dbReference>
<evidence type="ECO:0000256" key="1">
    <source>
        <dbReference type="ARBA" id="ARBA00006303"/>
    </source>
</evidence>
<dbReference type="PROSITE" id="PS50862">
    <property type="entry name" value="AA_TRNA_LIGASE_II"/>
    <property type="match status" value="1"/>
</dbReference>
<feature type="binding site" evidence="7">
    <location>
        <position position="488"/>
    </location>
    <ligand>
        <name>ATP</name>
        <dbReference type="ChEBI" id="CHEBI:30616"/>
    </ligand>
</feature>
<feature type="site" description="Important for tRNA non-discrimination" evidence="7">
    <location>
        <position position="30"/>
    </location>
</feature>
<dbReference type="InterPro" id="IPR047090">
    <property type="entry name" value="AspRS_core"/>
</dbReference>
<comment type="subcellular location">
    <subcellularLocation>
        <location evidence="7">Cytoplasm</location>
    </subcellularLocation>
</comment>
<dbReference type="SUPFAM" id="SSF55681">
    <property type="entry name" value="Class II aaRS and biotin synthetases"/>
    <property type="match status" value="1"/>
</dbReference>
<evidence type="ECO:0000256" key="4">
    <source>
        <dbReference type="ARBA" id="ARBA00022840"/>
    </source>
</evidence>
<evidence type="ECO:0000313" key="9">
    <source>
        <dbReference type="EMBL" id="MDY0743834.1"/>
    </source>
</evidence>
<keyword evidence="5 7" id="KW-0648">Protein biosynthesis</keyword>